<evidence type="ECO:0000256" key="3">
    <source>
        <dbReference type="ARBA" id="ARBA00023012"/>
    </source>
</evidence>
<reference evidence="5 6" key="1">
    <citation type="submission" date="2018-12" db="EMBL/GenBank/DDBJ databases">
        <title>Draft genome sequence of Embleya hyalina NBRC 13850T.</title>
        <authorList>
            <person name="Komaki H."/>
            <person name="Hosoyama A."/>
            <person name="Kimura A."/>
            <person name="Ichikawa N."/>
            <person name="Tamura T."/>
        </authorList>
    </citation>
    <scope>NUCLEOTIDE SEQUENCE [LARGE SCALE GENOMIC DNA]</scope>
    <source>
        <strain evidence="5 6">NBRC 13850</strain>
    </source>
</reference>
<dbReference type="InterPro" id="IPR050482">
    <property type="entry name" value="Sensor_HK_TwoCompSys"/>
</dbReference>
<dbReference type="GO" id="GO:0000160">
    <property type="term" value="P:phosphorelay signal transduction system"/>
    <property type="evidence" value="ECO:0007669"/>
    <property type="project" value="UniProtKB-KW"/>
</dbReference>
<dbReference type="PANTHER" id="PTHR24421:SF56">
    <property type="entry name" value="OXYGEN SENSOR HISTIDINE KINASE RESPONSE REGULATOR DOST"/>
    <property type="match status" value="1"/>
</dbReference>
<evidence type="ECO:0000259" key="4">
    <source>
        <dbReference type="Pfam" id="PF02518"/>
    </source>
</evidence>
<evidence type="ECO:0000256" key="1">
    <source>
        <dbReference type="ARBA" id="ARBA00022679"/>
    </source>
</evidence>
<gene>
    <name evidence="5" type="ORF">EHYA_04505</name>
</gene>
<dbReference type="InterPro" id="IPR003594">
    <property type="entry name" value="HATPase_dom"/>
</dbReference>
<keyword evidence="3" id="KW-0902">Two-component regulatory system</keyword>
<dbReference type="Gene3D" id="3.30.565.10">
    <property type="entry name" value="Histidine kinase-like ATPase, C-terminal domain"/>
    <property type="match status" value="1"/>
</dbReference>
<dbReference type="PANTHER" id="PTHR24421">
    <property type="entry name" value="NITRATE/NITRITE SENSOR PROTEIN NARX-RELATED"/>
    <property type="match status" value="1"/>
</dbReference>
<proteinExistence type="predicted"/>
<dbReference type="CDD" id="cd16917">
    <property type="entry name" value="HATPase_UhpB-NarQ-NarX-like"/>
    <property type="match status" value="1"/>
</dbReference>
<keyword evidence="2 5" id="KW-0418">Kinase</keyword>
<dbReference type="GO" id="GO:0016301">
    <property type="term" value="F:kinase activity"/>
    <property type="evidence" value="ECO:0007669"/>
    <property type="project" value="UniProtKB-KW"/>
</dbReference>
<dbReference type="AlphaFoldDB" id="A0A401YQD7"/>
<dbReference type="SUPFAM" id="SSF55874">
    <property type="entry name" value="ATPase domain of HSP90 chaperone/DNA topoisomerase II/histidine kinase"/>
    <property type="match status" value="1"/>
</dbReference>
<sequence>MDALDDTIKVIRSTIFSLKARDRDTGTGLRSRCLREVDAATETLGFAPTLRVDGLLDTSVPETIAVQLIAVLREALANTARHAHANRVEVHVETDGTEVWVRVRDNGVGPPPTPTRDSGLGNIRERAESLDGTHTFGPAPDGGAALEWRVPLR</sequence>
<keyword evidence="6" id="KW-1185">Reference proteome</keyword>
<organism evidence="5 6">
    <name type="scientific">Embleya hyalina</name>
    <dbReference type="NCBI Taxonomy" id="516124"/>
    <lineage>
        <taxon>Bacteria</taxon>
        <taxon>Bacillati</taxon>
        <taxon>Actinomycetota</taxon>
        <taxon>Actinomycetes</taxon>
        <taxon>Kitasatosporales</taxon>
        <taxon>Streptomycetaceae</taxon>
        <taxon>Embleya</taxon>
    </lineage>
</organism>
<comment type="caution">
    <text evidence="5">The sequence shown here is derived from an EMBL/GenBank/DDBJ whole genome shotgun (WGS) entry which is preliminary data.</text>
</comment>
<dbReference type="Pfam" id="PF02518">
    <property type="entry name" value="HATPase_c"/>
    <property type="match status" value="1"/>
</dbReference>
<evidence type="ECO:0000313" key="5">
    <source>
        <dbReference type="EMBL" id="GCD96818.1"/>
    </source>
</evidence>
<accession>A0A401YQD7</accession>
<protein>
    <submittedName>
        <fullName evidence="5">Two-component sensor histidine kinase</fullName>
    </submittedName>
</protein>
<dbReference type="Proteomes" id="UP000286931">
    <property type="component" value="Unassembled WGS sequence"/>
</dbReference>
<feature type="domain" description="Histidine kinase/HSP90-like ATPase" evidence="4">
    <location>
        <begin position="66"/>
        <end position="152"/>
    </location>
</feature>
<dbReference type="InterPro" id="IPR036890">
    <property type="entry name" value="HATPase_C_sf"/>
</dbReference>
<dbReference type="EMBL" id="BIFH01000021">
    <property type="protein sequence ID" value="GCD96818.1"/>
    <property type="molecule type" value="Genomic_DNA"/>
</dbReference>
<evidence type="ECO:0000313" key="6">
    <source>
        <dbReference type="Proteomes" id="UP000286931"/>
    </source>
</evidence>
<keyword evidence="1" id="KW-0808">Transferase</keyword>
<evidence type="ECO:0000256" key="2">
    <source>
        <dbReference type="ARBA" id="ARBA00022777"/>
    </source>
</evidence>
<name>A0A401YQD7_9ACTN</name>